<reference evidence="2" key="1">
    <citation type="journal article" date="2022" name="Int. J. Mol. Sci.">
        <title>Draft Genome of Tanacetum Coccineum: Genomic Comparison of Closely Related Tanacetum-Family Plants.</title>
        <authorList>
            <person name="Yamashiro T."/>
            <person name="Shiraishi A."/>
            <person name="Nakayama K."/>
            <person name="Satake H."/>
        </authorList>
    </citation>
    <scope>NUCLEOTIDE SEQUENCE</scope>
</reference>
<evidence type="ECO:0000313" key="3">
    <source>
        <dbReference type="Proteomes" id="UP001151760"/>
    </source>
</evidence>
<reference evidence="2" key="2">
    <citation type="submission" date="2022-01" db="EMBL/GenBank/DDBJ databases">
        <authorList>
            <person name="Yamashiro T."/>
            <person name="Shiraishi A."/>
            <person name="Satake H."/>
            <person name="Nakayama K."/>
        </authorList>
    </citation>
    <scope>NUCLEOTIDE SEQUENCE</scope>
</reference>
<name>A0ABQ4Y111_9ASTR</name>
<dbReference type="Proteomes" id="UP001151760">
    <property type="component" value="Unassembled WGS sequence"/>
</dbReference>
<proteinExistence type="predicted"/>
<keyword evidence="3" id="KW-1185">Reference proteome</keyword>
<sequence length="240" mass="27298">MPCSHQIREQVRDEYRTVSAVLQFFPRAEQERLKREYHSIRQRASENSTEYMQRFLRLAGFLGQAGYVAQVADAARNLEILRDRGDDYDRSERSDRGIKVGQNKRHKSVETGISRTLSRIIMEFNDQKNDRLRGLTGRAVVMSAIPQITVLDSQKSQGTPSEGLFSPCWHLQRESCKKKMGAGSSGHAKRSQIASACRCRFALSQDRAAIYLGAQSMAIAFLMDSARIYPCVWDLPLQFC</sequence>
<feature type="region of interest" description="Disordered" evidence="1">
    <location>
        <begin position="87"/>
        <end position="109"/>
    </location>
</feature>
<accession>A0ABQ4Y111</accession>
<protein>
    <recommendedName>
        <fullName evidence="4">Retrotransposon gag domain-containing protein</fullName>
    </recommendedName>
</protein>
<organism evidence="2 3">
    <name type="scientific">Tanacetum coccineum</name>
    <dbReference type="NCBI Taxonomy" id="301880"/>
    <lineage>
        <taxon>Eukaryota</taxon>
        <taxon>Viridiplantae</taxon>
        <taxon>Streptophyta</taxon>
        <taxon>Embryophyta</taxon>
        <taxon>Tracheophyta</taxon>
        <taxon>Spermatophyta</taxon>
        <taxon>Magnoliopsida</taxon>
        <taxon>eudicotyledons</taxon>
        <taxon>Gunneridae</taxon>
        <taxon>Pentapetalae</taxon>
        <taxon>asterids</taxon>
        <taxon>campanulids</taxon>
        <taxon>Asterales</taxon>
        <taxon>Asteraceae</taxon>
        <taxon>Asteroideae</taxon>
        <taxon>Anthemideae</taxon>
        <taxon>Anthemidinae</taxon>
        <taxon>Tanacetum</taxon>
    </lineage>
</organism>
<evidence type="ECO:0008006" key="4">
    <source>
        <dbReference type="Google" id="ProtNLM"/>
    </source>
</evidence>
<evidence type="ECO:0000256" key="1">
    <source>
        <dbReference type="SAM" id="MobiDB-lite"/>
    </source>
</evidence>
<gene>
    <name evidence="2" type="ORF">Tco_0704165</name>
</gene>
<feature type="compositionally biased region" description="Basic and acidic residues" evidence="1">
    <location>
        <begin position="87"/>
        <end position="98"/>
    </location>
</feature>
<comment type="caution">
    <text evidence="2">The sequence shown here is derived from an EMBL/GenBank/DDBJ whole genome shotgun (WGS) entry which is preliminary data.</text>
</comment>
<dbReference type="EMBL" id="BQNB010009998">
    <property type="protein sequence ID" value="GJS71324.1"/>
    <property type="molecule type" value="Genomic_DNA"/>
</dbReference>
<evidence type="ECO:0000313" key="2">
    <source>
        <dbReference type="EMBL" id="GJS71324.1"/>
    </source>
</evidence>